<dbReference type="SUPFAM" id="SSF55166">
    <property type="entry name" value="Hedgehog/DD-peptidase"/>
    <property type="match status" value="1"/>
</dbReference>
<evidence type="ECO:0000256" key="2">
    <source>
        <dbReference type="ARBA" id="ARBA00004776"/>
    </source>
</evidence>
<dbReference type="PANTHER" id="PTHR37425">
    <property type="match status" value="1"/>
</dbReference>
<dbReference type="InterPro" id="IPR010275">
    <property type="entry name" value="MepK"/>
</dbReference>
<dbReference type="RefSeq" id="WP_043580670.1">
    <property type="nucleotide sequence ID" value="NZ_CP142381.1"/>
</dbReference>
<proteinExistence type="inferred from homology"/>
<evidence type="ECO:0000256" key="9">
    <source>
        <dbReference type="ARBA" id="ARBA00023316"/>
    </source>
</evidence>
<dbReference type="InterPro" id="IPR006311">
    <property type="entry name" value="TAT_signal"/>
</dbReference>
<dbReference type="Proteomes" id="UP000711178">
    <property type="component" value="Unassembled WGS sequence"/>
</dbReference>
<evidence type="ECO:0000256" key="11">
    <source>
        <dbReference type="ARBA" id="ARBA00093666"/>
    </source>
</evidence>
<dbReference type="PROSITE" id="PS51318">
    <property type="entry name" value="TAT"/>
    <property type="match status" value="1"/>
</dbReference>
<evidence type="ECO:0000256" key="10">
    <source>
        <dbReference type="ARBA" id="ARBA00093448"/>
    </source>
</evidence>
<dbReference type="InterPro" id="IPR009045">
    <property type="entry name" value="Zn_M74/Hedgehog-like"/>
</dbReference>
<dbReference type="Pfam" id="PF05951">
    <property type="entry name" value="Peptidase_M15_2"/>
    <property type="match status" value="1"/>
</dbReference>
<comment type="caution">
    <text evidence="12">The sequence shown here is derived from an EMBL/GenBank/DDBJ whole genome shotgun (WGS) entry which is preliminary data.</text>
</comment>
<evidence type="ECO:0000256" key="1">
    <source>
        <dbReference type="ARBA" id="ARBA00001947"/>
    </source>
</evidence>
<dbReference type="Gene3D" id="3.30.1380.10">
    <property type="match status" value="1"/>
</dbReference>
<evidence type="ECO:0000256" key="4">
    <source>
        <dbReference type="ARBA" id="ARBA00022723"/>
    </source>
</evidence>
<keyword evidence="9" id="KW-0961">Cell wall biogenesis/degradation</keyword>
<accession>A0ABS7FJI1</accession>
<keyword evidence="7" id="KW-0862">Zinc</keyword>
<sequence length="205" mass="22789">MARLIALPDLSRRGFLRQAGGAFLALSGLSALPDRSDAEALAVREQAGNPFAAIWERPREVVIHRQATGERHRILLWHPQQGWLRDGYVEACNLLRDVVAGEVRQMDLGLLNMLYAIQSWYLANGVYEPLVVTSGYRNPARNRGIEGAAKNSMHTYGKAVDMRVRGLSTAQLWQMSAALRAGGVGYYPGKGFVHIDTGRVRYWQG</sequence>
<protein>
    <recommendedName>
        <fullName evidence="11">Murein endopeptidase K</fullName>
    </recommendedName>
</protein>
<dbReference type="PANTHER" id="PTHR37425:SF1">
    <property type="entry name" value="OUTER MEMBRANE PROTEIN"/>
    <property type="match status" value="1"/>
</dbReference>
<name>A0ABS7FJI1_9NEIS</name>
<comment type="cofactor">
    <cofactor evidence="1">
        <name>Zn(2+)</name>
        <dbReference type="ChEBI" id="CHEBI:29105"/>
    </cofactor>
</comment>
<evidence type="ECO:0000256" key="7">
    <source>
        <dbReference type="ARBA" id="ARBA00022833"/>
    </source>
</evidence>
<keyword evidence="5" id="KW-0732">Signal</keyword>
<dbReference type="GeneID" id="89686262"/>
<keyword evidence="8" id="KW-0482">Metalloprotease</keyword>
<gene>
    <name evidence="12" type="ORF">KIF53_17660</name>
</gene>
<comment type="pathway">
    <text evidence="2">Cell wall biogenesis; cell wall polysaccharide biosynthesis.</text>
</comment>
<keyword evidence="13" id="KW-1185">Reference proteome</keyword>
<reference evidence="12 13" key="1">
    <citation type="submission" date="2021-05" db="EMBL/GenBank/DDBJ databases">
        <title>Draft Whole Genome Sequencing Of Biosensor Chromobacterium violaceum Strain CV026 Reveals A Regulatory RNA In Chromobacterium violaceum Phenotype Regulatory Network.</title>
        <authorList>
            <person name="Hong K.W."/>
            <person name="Chan K.G."/>
            <person name="Chang C.-Y."/>
        </authorList>
    </citation>
    <scope>NUCLEOTIDE SEQUENCE [LARGE SCALE GENOMIC DNA]</scope>
    <source>
        <strain evidence="12 13">ATCC 31532</strain>
    </source>
</reference>
<keyword evidence="3" id="KW-0645">Protease</keyword>
<evidence type="ECO:0000256" key="5">
    <source>
        <dbReference type="ARBA" id="ARBA00022729"/>
    </source>
</evidence>
<evidence type="ECO:0000313" key="13">
    <source>
        <dbReference type="Proteomes" id="UP000711178"/>
    </source>
</evidence>
<dbReference type="EMBL" id="JAHDTB010000018">
    <property type="protein sequence ID" value="MBW8289464.1"/>
    <property type="molecule type" value="Genomic_DNA"/>
</dbReference>
<evidence type="ECO:0000313" key="12">
    <source>
        <dbReference type="EMBL" id="MBW8289464.1"/>
    </source>
</evidence>
<evidence type="ECO:0000256" key="3">
    <source>
        <dbReference type="ARBA" id="ARBA00022670"/>
    </source>
</evidence>
<keyword evidence="4" id="KW-0479">Metal-binding</keyword>
<comment type="similarity">
    <text evidence="10">Belongs to the peptidase M15 family.</text>
</comment>
<evidence type="ECO:0000256" key="6">
    <source>
        <dbReference type="ARBA" id="ARBA00022801"/>
    </source>
</evidence>
<organism evidence="12 13">
    <name type="scientific">Chromobacterium subtsugae</name>
    <dbReference type="NCBI Taxonomy" id="251747"/>
    <lineage>
        <taxon>Bacteria</taxon>
        <taxon>Pseudomonadati</taxon>
        <taxon>Pseudomonadota</taxon>
        <taxon>Betaproteobacteria</taxon>
        <taxon>Neisseriales</taxon>
        <taxon>Chromobacteriaceae</taxon>
        <taxon>Chromobacterium</taxon>
    </lineage>
</organism>
<keyword evidence="6" id="KW-0378">Hydrolase</keyword>
<evidence type="ECO:0000256" key="8">
    <source>
        <dbReference type="ARBA" id="ARBA00023049"/>
    </source>
</evidence>